<feature type="transmembrane region" description="Helical" evidence="3">
    <location>
        <begin position="6"/>
        <end position="25"/>
    </location>
</feature>
<dbReference type="EMBL" id="JBHTMK010000016">
    <property type="protein sequence ID" value="MFD1366211.1"/>
    <property type="molecule type" value="Genomic_DNA"/>
</dbReference>
<gene>
    <name evidence="4" type="ORF">ACFQ5G_12725</name>
</gene>
<name>A0ABW4A631_9ACTN</name>
<comment type="caution">
    <text evidence="4">The sequence shown here is derived from an EMBL/GenBank/DDBJ whole genome shotgun (WGS) entry which is preliminary data.</text>
</comment>
<evidence type="ECO:0000313" key="4">
    <source>
        <dbReference type="EMBL" id="MFD1366211.1"/>
    </source>
</evidence>
<feature type="region of interest" description="Disordered" evidence="2">
    <location>
        <begin position="73"/>
        <end position="93"/>
    </location>
</feature>
<protein>
    <submittedName>
        <fullName evidence="4">Uncharacterized protein</fullName>
    </submittedName>
</protein>
<sequence>MDPLLTYLGPILTLTGVLGAAFFTYRASNRKLKADTGLALLNEHQEEIASLRKELADVRRTQRIQGDYIGQLRRHIADGSPPPPPAWPDGLVT</sequence>
<proteinExistence type="predicted"/>
<keyword evidence="5" id="KW-1185">Reference proteome</keyword>
<keyword evidence="1" id="KW-0175">Coiled coil</keyword>
<dbReference type="Proteomes" id="UP001597183">
    <property type="component" value="Unassembled WGS sequence"/>
</dbReference>
<organism evidence="4 5">
    <name type="scientific">Actinoplanes sichuanensis</name>
    <dbReference type="NCBI Taxonomy" id="512349"/>
    <lineage>
        <taxon>Bacteria</taxon>
        <taxon>Bacillati</taxon>
        <taxon>Actinomycetota</taxon>
        <taxon>Actinomycetes</taxon>
        <taxon>Micromonosporales</taxon>
        <taxon>Micromonosporaceae</taxon>
        <taxon>Actinoplanes</taxon>
    </lineage>
</organism>
<evidence type="ECO:0000256" key="3">
    <source>
        <dbReference type="SAM" id="Phobius"/>
    </source>
</evidence>
<keyword evidence="3" id="KW-0472">Membrane</keyword>
<evidence type="ECO:0000256" key="2">
    <source>
        <dbReference type="SAM" id="MobiDB-lite"/>
    </source>
</evidence>
<dbReference type="RefSeq" id="WP_317786507.1">
    <property type="nucleotide sequence ID" value="NZ_AP028461.1"/>
</dbReference>
<feature type="coiled-coil region" evidence="1">
    <location>
        <begin position="34"/>
        <end position="61"/>
    </location>
</feature>
<evidence type="ECO:0000256" key="1">
    <source>
        <dbReference type="SAM" id="Coils"/>
    </source>
</evidence>
<keyword evidence="3" id="KW-0812">Transmembrane</keyword>
<keyword evidence="3" id="KW-1133">Transmembrane helix</keyword>
<evidence type="ECO:0000313" key="5">
    <source>
        <dbReference type="Proteomes" id="UP001597183"/>
    </source>
</evidence>
<reference evidence="5" key="1">
    <citation type="journal article" date="2019" name="Int. J. Syst. Evol. Microbiol.">
        <title>The Global Catalogue of Microorganisms (GCM) 10K type strain sequencing project: providing services to taxonomists for standard genome sequencing and annotation.</title>
        <authorList>
            <consortium name="The Broad Institute Genomics Platform"/>
            <consortium name="The Broad Institute Genome Sequencing Center for Infectious Disease"/>
            <person name="Wu L."/>
            <person name="Ma J."/>
        </authorList>
    </citation>
    <scope>NUCLEOTIDE SEQUENCE [LARGE SCALE GENOMIC DNA]</scope>
    <source>
        <strain evidence="5">CCM 7526</strain>
    </source>
</reference>
<accession>A0ABW4A631</accession>